<comment type="caution">
    <text evidence="2">The sequence shown here is derived from an EMBL/GenBank/DDBJ whole genome shotgun (WGS) entry which is preliminary data.</text>
</comment>
<evidence type="ECO:0000313" key="2">
    <source>
        <dbReference type="EMBL" id="MFC6281351.1"/>
    </source>
</evidence>
<evidence type="ECO:0000313" key="3">
    <source>
        <dbReference type="Proteomes" id="UP001596270"/>
    </source>
</evidence>
<proteinExistence type="predicted"/>
<accession>A0ABW1TUP2</accession>
<keyword evidence="2" id="KW-0449">Lipoprotein</keyword>
<dbReference type="Pfam" id="PF04187">
    <property type="entry name" value="Cofac_haem_bdg"/>
    <property type="match status" value="1"/>
</dbReference>
<sequence>MPPFFLPRQSQALICLATAALLGGCASQPEAPVLRPLSDSVAAVTAARLDPLLPTSVLLLGEQHDAAEHQQIEQQVIALLAARGQLAAVALEMADAGVSTAKLHPSSSEQQVKSALKWSDKGWPWQAYGPAVMTAVRADIPVLGANLPRARMQDSMADGKLDMQLPGPALKAQQQSIRLGHCNLLPENQITPMTRIQIAKDISMANTLLQAVLPGKVVLLLTGSGHADRTLGVPQHLPPDIQSKAVLMQVERTQAATEKIANFDATWATPAVPEVDYCAKFKAQSGR</sequence>
<feature type="domain" description="Haem-binding uptake Tiki superfamily ChaN" evidence="1">
    <location>
        <begin position="54"/>
        <end position="237"/>
    </location>
</feature>
<dbReference type="SUPFAM" id="SSF159501">
    <property type="entry name" value="EreA/ChaN-like"/>
    <property type="match status" value="1"/>
</dbReference>
<keyword evidence="3" id="KW-1185">Reference proteome</keyword>
<dbReference type="EMBL" id="JBHSRS010000018">
    <property type="protein sequence ID" value="MFC6281351.1"/>
    <property type="molecule type" value="Genomic_DNA"/>
</dbReference>
<organism evidence="2 3">
    <name type="scientific">Polaromonas aquatica</name>
    <dbReference type="NCBI Taxonomy" id="332657"/>
    <lineage>
        <taxon>Bacteria</taxon>
        <taxon>Pseudomonadati</taxon>
        <taxon>Pseudomonadota</taxon>
        <taxon>Betaproteobacteria</taxon>
        <taxon>Burkholderiales</taxon>
        <taxon>Comamonadaceae</taxon>
        <taxon>Polaromonas</taxon>
    </lineage>
</organism>
<dbReference type="CDD" id="cd14727">
    <property type="entry name" value="ChanN-like"/>
    <property type="match status" value="1"/>
</dbReference>
<dbReference type="Gene3D" id="3.40.50.11550">
    <property type="match status" value="1"/>
</dbReference>
<dbReference type="Gene3D" id="1.10.8.760">
    <property type="entry name" value="Haem-binding uptake, Tiki superfamily, ChaN, domain 2"/>
    <property type="match status" value="1"/>
</dbReference>
<dbReference type="Proteomes" id="UP001596270">
    <property type="component" value="Unassembled WGS sequence"/>
</dbReference>
<protein>
    <submittedName>
        <fullName evidence="2">ChaN family lipoprotein</fullName>
    </submittedName>
</protein>
<reference evidence="3" key="1">
    <citation type="journal article" date="2019" name="Int. J. Syst. Evol. Microbiol.">
        <title>The Global Catalogue of Microorganisms (GCM) 10K type strain sequencing project: providing services to taxonomists for standard genome sequencing and annotation.</title>
        <authorList>
            <consortium name="The Broad Institute Genomics Platform"/>
            <consortium name="The Broad Institute Genome Sequencing Center for Infectious Disease"/>
            <person name="Wu L."/>
            <person name="Ma J."/>
        </authorList>
    </citation>
    <scope>NUCLEOTIDE SEQUENCE [LARGE SCALE GENOMIC DNA]</scope>
    <source>
        <strain evidence="3">CCUG 39402</strain>
    </source>
</reference>
<evidence type="ECO:0000259" key="1">
    <source>
        <dbReference type="Pfam" id="PF04187"/>
    </source>
</evidence>
<name>A0ABW1TUP2_9BURK</name>
<dbReference type="InterPro" id="IPR007314">
    <property type="entry name" value="Cofac_haem-bd_dom"/>
</dbReference>
<gene>
    <name evidence="2" type="ORF">ACFQND_08935</name>
</gene>